<keyword evidence="2" id="KW-0695">RNA-directed DNA polymerase</keyword>
<dbReference type="AlphaFoldDB" id="A0A7C4RV24"/>
<dbReference type="SUPFAM" id="SSF53098">
    <property type="entry name" value="Ribonuclease H-like"/>
    <property type="match status" value="1"/>
</dbReference>
<dbReference type="GO" id="GO:0003964">
    <property type="term" value="F:RNA-directed DNA polymerase activity"/>
    <property type="evidence" value="ECO:0007669"/>
    <property type="project" value="UniProtKB-KW"/>
</dbReference>
<dbReference type="EMBL" id="DSZY01000006">
    <property type="protein sequence ID" value="HGU39800.1"/>
    <property type="molecule type" value="Genomic_DNA"/>
</dbReference>
<dbReference type="InterPro" id="IPR002156">
    <property type="entry name" value="RNaseH_domain"/>
</dbReference>
<organism evidence="2">
    <name type="scientific">Fervidobacterium thailandense</name>
    <dbReference type="NCBI Taxonomy" id="1008305"/>
    <lineage>
        <taxon>Bacteria</taxon>
        <taxon>Thermotogati</taxon>
        <taxon>Thermotogota</taxon>
        <taxon>Thermotogae</taxon>
        <taxon>Thermotogales</taxon>
        <taxon>Fervidobacteriaceae</taxon>
        <taxon>Fervidobacterium</taxon>
    </lineage>
</organism>
<dbReference type="Pfam" id="PF00075">
    <property type="entry name" value="RNase_H"/>
    <property type="match status" value="1"/>
</dbReference>
<dbReference type="CDD" id="cd09277">
    <property type="entry name" value="RNase_HI_bacteria_like"/>
    <property type="match status" value="1"/>
</dbReference>
<dbReference type="GO" id="GO:0004523">
    <property type="term" value="F:RNA-DNA hybrid ribonuclease activity"/>
    <property type="evidence" value="ECO:0007669"/>
    <property type="project" value="InterPro"/>
</dbReference>
<name>A0A7C4RV24_9BACT</name>
<keyword evidence="2" id="KW-0548">Nucleotidyltransferase</keyword>
<accession>A0A7C4RV24</accession>
<dbReference type="InterPro" id="IPR012337">
    <property type="entry name" value="RNaseH-like_sf"/>
</dbReference>
<feature type="domain" description="RNase H type-1" evidence="1">
    <location>
        <begin position="24"/>
        <end position="157"/>
    </location>
</feature>
<dbReference type="Gene3D" id="3.30.420.10">
    <property type="entry name" value="Ribonuclease H-like superfamily/Ribonuclease H"/>
    <property type="match status" value="1"/>
</dbReference>
<dbReference type="PROSITE" id="PS50879">
    <property type="entry name" value="RNASE_H_1"/>
    <property type="match status" value="1"/>
</dbReference>
<proteinExistence type="predicted"/>
<dbReference type="InterPro" id="IPR036397">
    <property type="entry name" value="RNaseH_sf"/>
</dbReference>
<sequence>MFSSSDVAPACVNLKHREVAMQGRDSVLKIYVDGAFKDGKISGAVYIPSTREEYYFCLEDEQLAKHRNVSGELIATALAINLALERSIKHVVIYHDYEGIQKWVTGEWKARTELTRAYRDFCIEAQKSMRIDFVKVVAHGNDKSNDYVDKLAKRALQECVCHPTSKTFRMIHKSLQLLRKF</sequence>
<gene>
    <name evidence="2" type="ORF">ENT77_01155</name>
</gene>
<protein>
    <submittedName>
        <fullName evidence="2">Reverse transcriptase-like protein</fullName>
    </submittedName>
</protein>
<evidence type="ECO:0000313" key="2">
    <source>
        <dbReference type="EMBL" id="HGU39800.1"/>
    </source>
</evidence>
<reference evidence="2" key="1">
    <citation type="journal article" date="2020" name="mSystems">
        <title>Genome- and Community-Level Interaction Insights into Carbon Utilization and Element Cycling Functions of Hydrothermarchaeota in Hydrothermal Sediment.</title>
        <authorList>
            <person name="Zhou Z."/>
            <person name="Liu Y."/>
            <person name="Xu W."/>
            <person name="Pan J."/>
            <person name="Luo Z.H."/>
            <person name="Li M."/>
        </authorList>
    </citation>
    <scope>NUCLEOTIDE SEQUENCE [LARGE SCALE GENOMIC DNA]</scope>
    <source>
        <strain evidence="2">SpSt-609</strain>
    </source>
</reference>
<evidence type="ECO:0000259" key="1">
    <source>
        <dbReference type="PROSITE" id="PS50879"/>
    </source>
</evidence>
<keyword evidence="2" id="KW-0808">Transferase</keyword>
<dbReference type="GO" id="GO:0003676">
    <property type="term" value="F:nucleic acid binding"/>
    <property type="evidence" value="ECO:0007669"/>
    <property type="project" value="InterPro"/>
</dbReference>
<comment type="caution">
    <text evidence="2">The sequence shown here is derived from an EMBL/GenBank/DDBJ whole genome shotgun (WGS) entry which is preliminary data.</text>
</comment>